<keyword evidence="3" id="KW-1185">Reference proteome</keyword>
<reference evidence="2" key="1">
    <citation type="submission" date="2024-03" db="EMBL/GenBank/DDBJ databases">
        <authorList>
            <consortium name="ELIXIR-Norway"/>
            <consortium name="Elixir Norway"/>
        </authorList>
    </citation>
    <scope>NUCLEOTIDE SEQUENCE</scope>
</reference>
<protein>
    <recommendedName>
        <fullName evidence="4">Secreted protein</fullName>
    </recommendedName>
</protein>
<name>A0ABP1BN54_9BRYO</name>
<evidence type="ECO:0000313" key="2">
    <source>
        <dbReference type="EMBL" id="CAK9877232.1"/>
    </source>
</evidence>
<dbReference type="Proteomes" id="UP001497522">
    <property type="component" value="Chromosome 5"/>
</dbReference>
<evidence type="ECO:0000256" key="1">
    <source>
        <dbReference type="SAM" id="MobiDB-lite"/>
    </source>
</evidence>
<feature type="region of interest" description="Disordered" evidence="1">
    <location>
        <begin position="38"/>
        <end position="57"/>
    </location>
</feature>
<proteinExistence type="predicted"/>
<organism evidence="2 3">
    <name type="scientific">Sphagnum jensenii</name>
    <dbReference type="NCBI Taxonomy" id="128206"/>
    <lineage>
        <taxon>Eukaryota</taxon>
        <taxon>Viridiplantae</taxon>
        <taxon>Streptophyta</taxon>
        <taxon>Embryophyta</taxon>
        <taxon>Bryophyta</taxon>
        <taxon>Sphagnophytina</taxon>
        <taxon>Sphagnopsida</taxon>
        <taxon>Sphagnales</taxon>
        <taxon>Sphagnaceae</taxon>
        <taxon>Sphagnum</taxon>
    </lineage>
</organism>
<evidence type="ECO:0000313" key="3">
    <source>
        <dbReference type="Proteomes" id="UP001497522"/>
    </source>
</evidence>
<dbReference type="EMBL" id="OZ023706">
    <property type="protein sequence ID" value="CAK9877232.1"/>
    <property type="molecule type" value="Genomic_DNA"/>
</dbReference>
<sequence>MRVLVTRLRFSPTVATATTTTTMRKEAFVGERRRRWVAAAPRPMDERQRQQTDLLSGKTDSGTLDYLIWMNFRGRGLG</sequence>
<accession>A0ABP1BN54</accession>
<evidence type="ECO:0008006" key="4">
    <source>
        <dbReference type="Google" id="ProtNLM"/>
    </source>
</evidence>
<gene>
    <name evidence="2" type="ORF">CSSPJE1EN2_LOCUS19274</name>
</gene>